<dbReference type="InterPro" id="IPR019861">
    <property type="entry name" value="PorP/SprF_Bacteroidetes"/>
</dbReference>
<evidence type="ECO:0000313" key="3">
    <source>
        <dbReference type="Proteomes" id="UP000267268"/>
    </source>
</evidence>
<gene>
    <name evidence="2" type="ORF">EI427_19215</name>
</gene>
<protein>
    <submittedName>
        <fullName evidence="2">Type IX secretion system membrane protein PorP/SprF</fullName>
    </submittedName>
</protein>
<dbReference type="NCBIfam" id="TIGR03519">
    <property type="entry name" value="T9SS_PorP_fam"/>
    <property type="match status" value="1"/>
</dbReference>
<organism evidence="2 3">
    <name type="scientific">Flammeovirga pectinis</name>
    <dbReference type="NCBI Taxonomy" id="2494373"/>
    <lineage>
        <taxon>Bacteria</taxon>
        <taxon>Pseudomonadati</taxon>
        <taxon>Bacteroidota</taxon>
        <taxon>Cytophagia</taxon>
        <taxon>Cytophagales</taxon>
        <taxon>Flammeovirgaceae</taxon>
        <taxon>Flammeovirga</taxon>
    </lineage>
</organism>
<sequence>MQLIKPLFLSSLLFLITLTSGIAQQDPQFTQYMFSKPFHNPAAVGMTSDNAEASLLHRTQWLGYEGTFDDDGTLNTQFFSLSAPIQSKRLGVGLHIVNDDVGLLSNLEAQVSVSYYVPVKNGTLSFGLRGGVYDRSVNTDRLRFVNDQDPFFKSGEAMNSIVPDVSAGIYYQNERLYAGVAAKHLLESDFVGGINSPFSALGMSFNGMFGMSFDVTNNVVLQPSVLLKSDLNSLSFDFTLLANLQEWVYVGAGVREIEALSLLAGVYVLKSRTLHIGYAFDYTLENQTAKAPTSHEILLSFSFSAFGSKKPSAIRTPRYRHD</sequence>
<feature type="signal peptide" evidence="1">
    <location>
        <begin position="1"/>
        <end position="25"/>
    </location>
</feature>
<dbReference type="Pfam" id="PF11751">
    <property type="entry name" value="PorP_SprF"/>
    <property type="match status" value="1"/>
</dbReference>
<dbReference type="KEGG" id="fll:EI427_19215"/>
<dbReference type="RefSeq" id="WP_126617775.1">
    <property type="nucleotide sequence ID" value="NZ_CP034562.1"/>
</dbReference>
<evidence type="ECO:0000256" key="1">
    <source>
        <dbReference type="SAM" id="SignalP"/>
    </source>
</evidence>
<keyword evidence="3" id="KW-1185">Reference proteome</keyword>
<proteinExistence type="predicted"/>
<dbReference type="OrthoDB" id="1320396at2"/>
<reference evidence="2 3" key="1">
    <citation type="submission" date="2018-12" db="EMBL/GenBank/DDBJ databases">
        <title>Flammeovirga pectinis sp. nov., isolated from the gut of the Korean scallop, Patinopecten yessoensis.</title>
        <authorList>
            <person name="Bae J.-W."/>
            <person name="Jeong Y.-S."/>
            <person name="Kang W."/>
        </authorList>
    </citation>
    <scope>NUCLEOTIDE SEQUENCE [LARGE SCALE GENOMIC DNA]</scope>
    <source>
        <strain evidence="2 3">L12M1</strain>
    </source>
</reference>
<evidence type="ECO:0000313" key="2">
    <source>
        <dbReference type="EMBL" id="AZQ64263.1"/>
    </source>
</evidence>
<dbReference type="Proteomes" id="UP000267268">
    <property type="component" value="Chromosome 1"/>
</dbReference>
<keyword evidence="1" id="KW-0732">Signal</keyword>
<accession>A0A3S9P7Z0</accession>
<dbReference type="AlphaFoldDB" id="A0A3S9P7Z0"/>
<dbReference type="EMBL" id="CP034562">
    <property type="protein sequence ID" value="AZQ64263.1"/>
    <property type="molecule type" value="Genomic_DNA"/>
</dbReference>
<feature type="chain" id="PRO_5019312275" evidence="1">
    <location>
        <begin position="26"/>
        <end position="322"/>
    </location>
</feature>
<name>A0A3S9P7Z0_9BACT</name>